<dbReference type="EMBL" id="AEEI01000027">
    <property type="protein sequence ID" value="EFM02221.1"/>
    <property type="molecule type" value="Genomic_DNA"/>
</dbReference>
<dbReference type="BioCyc" id="PMAR862515-HMP:GMOO-899-MONOMER"/>
<dbReference type="Pfam" id="PF13480">
    <property type="entry name" value="Acetyltransf_6"/>
    <property type="match status" value="1"/>
</dbReference>
<dbReference type="STRING" id="862515.HMPREF0658_0884"/>
<comment type="caution">
    <text evidence="2">The sequence shown here is derived from an EMBL/GenBank/DDBJ whole genome shotgun (WGS) entry which is preliminary data.</text>
</comment>
<feature type="domain" description="BioF2-like acetyltransferase" evidence="1">
    <location>
        <begin position="156"/>
        <end position="279"/>
    </location>
</feature>
<accession>E0NRT3</accession>
<dbReference type="InterPro" id="IPR016181">
    <property type="entry name" value="Acyl_CoA_acyltransferase"/>
</dbReference>
<protein>
    <recommendedName>
        <fullName evidence="1">BioF2-like acetyltransferase domain-containing protein</fullName>
    </recommendedName>
</protein>
<name>E0NRT3_9BACT</name>
<proteinExistence type="predicted"/>
<dbReference type="RefSeq" id="WP_006948754.1">
    <property type="nucleotide sequence ID" value="NZ_GL397214.1"/>
</dbReference>
<dbReference type="AlphaFoldDB" id="E0NRT3"/>
<organism evidence="2 3">
    <name type="scientific">Hoylesella marshii DSM 16973 = JCM 13450</name>
    <dbReference type="NCBI Taxonomy" id="862515"/>
    <lineage>
        <taxon>Bacteria</taxon>
        <taxon>Pseudomonadati</taxon>
        <taxon>Bacteroidota</taxon>
        <taxon>Bacteroidia</taxon>
        <taxon>Bacteroidales</taxon>
        <taxon>Prevotellaceae</taxon>
        <taxon>Hoylesella</taxon>
    </lineage>
</organism>
<evidence type="ECO:0000259" key="1">
    <source>
        <dbReference type="Pfam" id="PF13480"/>
    </source>
</evidence>
<dbReference type="HOGENOM" id="CLU_849057_0_0_10"/>
<dbReference type="SUPFAM" id="SSF55729">
    <property type="entry name" value="Acyl-CoA N-acyltransferases (Nat)"/>
    <property type="match status" value="1"/>
</dbReference>
<evidence type="ECO:0000313" key="3">
    <source>
        <dbReference type="Proteomes" id="UP000004394"/>
    </source>
</evidence>
<reference evidence="2" key="1">
    <citation type="submission" date="2010-07" db="EMBL/GenBank/DDBJ databases">
        <authorList>
            <person name="Muzny D."/>
            <person name="Qin X."/>
            <person name="Deng J."/>
            <person name="Jiang H."/>
            <person name="Liu Y."/>
            <person name="Qu J."/>
            <person name="Song X.-Z."/>
            <person name="Zhang L."/>
            <person name="Thornton R."/>
            <person name="Coyle M."/>
            <person name="Francisco L."/>
            <person name="Jackson L."/>
            <person name="Javaid M."/>
            <person name="Korchina V."/>
            <person name="Kovar C."/>
            <person name="Mata R."/>
            <person name="Mathew T."/>
            <person name="Ngo R."/>
            <person name="Nguyen L."/>
            <person name="Nguyen N."/>
            <person name="Okwuonu G."/>
            <person name="Ongeri F."/>
            <person name="Pham C."/>
            <person name="Simmons D."/>
            <person name="Wilczek-Boney K."/>
            <person name="Hale W."/>
            <person name="Jakkamsetti A."/>
            <person name="Pham P."/>
            <person name="Ruth R."/>
            <person name="San Lucas F."/>
            <person name="Warren J."/>
            <person name="Zhang J."/>
            <person name="Zhao Z."/>
            <person name="Zhou C."/>
            <person name="Zhu D."/>
            <person name="Lee S."/>
            <person name="Bess C."/>
            <person name="Blankenburg K."/>
            <person name="Forbes L."/>
            <person name="Fu Q."/>
            <person name="Gubbala S."/>
            <person name="Hirani K."/>
            <person name="Jayaseelan J.C."/>
            <person name="Lara F."/>
            <person name="Munidasa M."/>
            <person name="Palculict T."/>
            <person name="Patil S."/>
            <person name="Pu L.-L."/>
            <person name="Saada N."/>
            <person name="Tang L."/>
            <person name="Weissenberger G."/>
            <person name="Zhu Y."/>
            <person name="Hemphill L."/>
            <person name="Shang Y."/>
            <person name="Youmans B."/>
            <person name="Ayvaz T."/>
            <person name="Ross M."/>
            <person name="Santibanez J."/>
            <person name="Aqrawi P."/>
            <person name="Gross S."/>
            <person name="Joshi V."/>
            <person name="Fowler G."/>
            <person name="Nazareth L."/>
            <person name="Reid J."/>
            <person name="Worley K."/>
            <person name="Petrosino J."/>
            <person name="Highlander S."/>
            <person name="Gibbs R."/>
        </authorList>
    </citation>
    <scope>NUCLEOTIDE SEQUENCE [LARGE SCALE GENOMIC DNA]</scope>
    <source>
        <strain evidence="2">DSM 16973</strain>
    </source>
</reference>
<dbReference type="Gene3D" id="3.40.630.30">
    <property type="match status" value="1"/>
</dbReference>
<dbReference type="InterPro" id="IPR038740">
    <property type="entry name" value="BioF2-like_GNAT_dom"/>
</dbReference>
<dbReference type="eggNOG" id="COG2348">
    <property type="taxonomic scope" value="Bacteria"/>
</dbReference>
<keyword evidence="3" id="KW-1185">Reference proteome</keyword>
<sequence>MENITIKIISDTKELPTFPQCNFFHSTELFTIFERSPAHTPFMVFAIGNDGRIIAHLLTVMRRRGSFFPPYLYTHAHIYGEGEYEEGCDRAALFNMMLLAITRKLRYRLCLYIEISDMSHKMFGYKQLRRAGYFPVQWMEIHQSLHSMPPEQRLSAKMRKLIRKGMKKGAVTHETEDECEIRAFYKIMRGYNLSKFRRFTPPYEWFVELAHSESGRVFITTYKGKVIGGCACVYSDGDAYVWYAASLRKSYPRVRPDVLTIWHAISYAHQCGYAHIRFMDVGLPFSRNPLREFILKFGGKPVSTYRWFRFSLSWVNRLLSWFSL</sequence>
<evidence type="ECO:0000313" key="2">
    <source>
        <dbReference type="EMBL" id="EFM02221.1"/>
    </source>
</evidence>
<gene>
    <name evidence="2" type="ORF">HMPREF0658_0884</name>
</gene>
<dbReference type="Proteomes" id="UP000004394">
    <property type="component" value="Unassembled WGS sequence"/>
</dbReference>